<keyword evidence="2" id="KW-1185">Reference proteome</keyword>
<accession>A0ACC2FIA5</accession>
<evidence type="ECO:0000313" key="1">
    <source>
        <dbReference type="EMBL" id="KAJ7991084.1"/>
    </source>
</evidence>
<dbReference type="Proteomes" id="UP001157502">
    <property type="component" value="Chromosome 27"/>
</dbReference>
<dbReference type="EMBL" id="CM055754">
    <property type="protein sequence ID" value="KAJ7991084.1"/>
    <property type="molecule type" value="Genomic_DNA"/>
</dbReference>
<organism evidence="1 2">
    <name type="scientific">Dallia pectoralis</name>
    <name type="common">Alaska blackfish</name>
    <dbReference type="NCBI Taxonomy" id="75939"/>
    <lineage>
        <taxon>Eukaryota</taxon>
        <taxon>Metazoa</taxon>
        <taxon>Chordata</taxon>
        <taxon>Craniata</taxon>
        <taxon>Vertebrata</taxon>
        <taxon>Euteleostomi</taxon>
        <taxon>Actinopterygii</taxon>
        <taxon>Neopterygii</taxon>
        <taxon>Teleostei</taxon>
        <taxon>Protacanthopterygii</taxon>
        <taxon>Esociformes</taxon>
        <taxon>Umbridae</taxon>
        <taxon>Dallia</taxon>
    </lineage>
</organism>
<comment type="caution">
    <text evidence="1">The sequence shown here is derived from an EMBL/GenBank/DDBJ whole genome shotgun (WGS) entry which is preliminary data.</text>
</comment>
<evidence type="ECO:0000313" key="2">
    <source>
        <dbReference type="Proteomes" id="UP001157502"/>
    </source>
</evidence>
<sequence length="190" mass="22824">MSLKATGCIFRRSLCYAVRCSSGNVGRYSSNPPNKQEHSSKFIPPAESKHDWIDPPDRLSNLRPIIYQIPENETELGKQLRNLRQETEDWNHAFWANQNLTFNKKKEDFILSKLKEKGITDRDEKGRKRTLNSEEMAVFYKRFLDENHVRHNSYNKEWYRRNFTITLLMGRVAFHDLWRMFDEIRGRRKR</sequence>
<name>A0ACC2FIA5_DALPE</name>
<gene>
    <name evidence="1" type="ORF">DPEC_G00293570</name>
</gene>
<proteinExistence type="predicted"/>
<protein>
    <submittedName>
        <fullName evidence="1">Uncharacterized protein</fullName>
    </submittedName>
</protein>
<reference evidence="1" key="1">
    <citation type="submission" date="2021-05" db="EMBL/GenBank/DDBJ databases">
        <authorList>
            <person name="Pan Q."/>
            <person name="Jouanno E."/>
            <person name="Zahm M."/>
            <person name="Klopp C."/>
            <person name="Cabau C."/>
            <person name="Louis A."/>
            <person name="Berthelot C."/>
            <person name="Parey E."/>
            <person name="Roest Crollius H."/>
            <person name="Montfort J."/>
            <person name="Robinson-Rechavi M."/>
            <person name="Bouchez O."/>
            <person name="Lampietro C."/>
            <person name="Lopez Roques C."/>
            <person name="Donnadieu C."/>
            <person name="Postlethwait J."/>
            <person name="Bobe J."/>
            <person name="Dillon D."/>
            <person name="Chandos A."/>
            <person name="von Hippel F."/>
            <person name="Guiguen Y."/>
        </authorList>
    </citation>
    <scope>NUCLEOTIDE SEQUENCE</scope>
    <source>
        <strain evidence="1">YG-Jan2019</strain>
    </source>
</reference>